<name>A0A1G7HXA6_9BACL</name>
<dbReference type="EMBL" id="FNBG01000005">
    <property type="protein sequence ID" value="SDF05102.1"/>
    <property type="molecule type" value="Genomic_DNA"/>
</dbReference>
<accession>A0A1G7HXA6</accession>
<evidence type="ECO:0000256" key="1">
    <source>
        <dbReference type="SAM" id="Coils"/>
    </source>
</evidence>
<sequence>MFEKKTLQQHINEFTRKVDSRESKIHSKIRELGEQAASIQSQIKLQADKIVELELNSGSPEQIDAAKKSNRELRLQLDELQDSIVGYQNQLERDPSLYAKDLEGIRQAANKAAADRKREMEKLSSTVDDKKAQIQALEKELAQVRHEWNVLYHHDDYYTFSSMLSYIDPRVTKLDHSKKEQFLKDWLSGSSSLERYFKEQPLSHQGIQRTVIPRQ</sequence>
<dbReference type="OrthoDB" id="2468387at2"/>
<proteinExistence type="predicted"/>
<reference evidence="2 3" key="1">
    <citation type="submission" date="2016-10" db="EMBL/GenBank/DDBJ databases">
        <authorList>
            <person name="de Groot N.N."/>
        </authorList>
    </citation>
    <scope>NUCLEOTIDE SEQUENCE [LARGE SCALE GENOMIC DNA]</scope>
    <source>
        <strain evidence="2 3">DSM 28129</strain>
    </source>
</reference>
<evidence type="ECO:0000313" key="2">
    <source>
        <dbReference type="EMBL" id="SDF05102.1"/>
    </source>
</evidence>
<dbReference type="STRING" id="670482.SAMN04488542_10571"/>
<gene>
    <name evidence="2" type="ORF">SAMN04488542_10571</name>
</gene>
<keyword evidence="3" id="KW-1185">Reference proteome</keyword>
<dbReference type="Proteomes" id="UP000198972">
    <property type="component" value="Unassembled WGS sequence"/>
</dbReference>
<protein>
    <submittedName>
        <fullName evidence="2">Uncharacterized protein</fullName>
    </submittedName>
</protein>
<dbReference type="AlphaFoldDB" id="A0A1G7HXA6"/>
<dbReference type="RefSeq" id="WP_091227718.1">
    <property type="nucleotide sequence ID" value="NZ_FNBG01000005.1"/>
</dbReference>
<evidence type="ECO:0000313" key="3">
    <source>
        <dbReference type="Proteomes" id="UP000198972"/>
    </source>
</evidence>
<feature type="coiled-coil region" evidence="1">
    <location>
        <begin position="63"/>
        <end position="147"/>
    </location>
</feature>
<keyword evidence="1" id="KW-0175">Coiled coil</keyword>
<organism evidence="2 3">
    <name type="scientific">Fontibacillus panacisegetis</name>
    <dbReference type="NCBI Taxonomy" id="670482"/>
    <lineage>
        <taxon>Bacteria</taxon>
        <taxon>Bacillati</taxon>
        <taxon>Bacillota</taxon>
        <taxon>Bacilli</taxon>
        <taxon>Bacillales</taxon>
        <taxon>Paenibacillaceae</taxon>
        <taxon>Fontibacillus</taxon>
    </lineage>
</organism>